<name>A0ABR1GY56_9HYPO</name>
<sequence length="521" mass="58698">MAKSYEGNYAPELEHAKSIARSFEDFRLSHLSELTNIARVTCRPGSPPCQEPSLTCQADIHSLPAEISSPHYEFFFVYKHLVHNSSDPLPPDANKLRISGACFESLAKHLKLPAAFIFALTRHYLPNGRGSRRLQLANSTAFDFWYFLPARVQVETGTSGATGNDRDSTQMNPFHKLQLPDVQLDIHRSCVGIFSRIDPVSKRFTFVAIDFMHGRWPRVAMEPKERIAEVLKRRAQVEGQFGREYCVHLVYLSSAVRWWTNSLNSVNEQLIAYERRLQTELDSEGTTPEPVLTGLSRALHSIAAHLQRYLSELKSLQAIVTELSTDYSAVHEKEISAGAVGDLEQATRGYSQVLSQVEGAHEFAIELEKKTQNILALLFNRIQINSDRLLVANGQAMQAILRAMQEDASLGRKMAKESHILAQEMKKDSIAMKTIAIVTMFFLPGATFAALLSMPFFDDDEWMGHASRFWIWVVLSVPATAACFLFYRMWRKRALEPACKEEDGIPLESRTPSPSQNGHAN</sequence>
<comment type="caution">
    <text evidence="2">The sequence shown here is derived from an EMBL/GenBank/DDBJ whole genome shotgun (WGS) entry which is preliminary data.</text>
</comment>
<dbReference type="Proteomes" id="UP001498476">
    <property type="component" value="Unassembled WGS sequence"/>
</dbReference>
<gene>
    <name evidence="2" type="ORF">QQX98_007336</name>
</gene>
<organism evidence="2 3">
    <name type="scientific">Neonectria punicea</name>
    <dbReference type="NCBI Taxonomy" id="979145"/>
    <lineage>
        <taxon>Eukaryota</taxon>
        <taxon>Fungi</taxon>
        <taxon>Dikarya</taxon>
        <taxon>Ascomycota</taxon>
        <taxon>Pezizomycotina</taxon>
        <taxon>Sordariomycetes</taxon>
        <taxon>Hypocreomycetidae</taxon>
        <taxon>Hypocreales</taxon>
        <taxon>Nectriaceae</taxon>
        <taxon>Neonectria</taxon>
    </lineage>
</organism>
<protein>
    <submittedName>
        <fullName evidence="2">Uncharacterized protein</fullName>
    </submittedName>
</protein>
<keyword evidence="1" id="KW-0812">Transmembrane</keyword>
<feature type="transmembrane region" description="Helical" evidence="1">
    <location>
        <begin position="469"/>
        <end position="487"/>
    </location>
</feature>
<keyword evidence="1" id="KW-1133">Transmembrane helix</keyword>
<keyword evidence="1" id="KW-0472">Membrane</keyword>
<dbReference type="Gene3D" id="1.20.58.340">
    <property type="entry name" value="Magnesium transport protein CorA, transmembrane region"/>
    <property type="match status" value="1"/>
</dbReference>
<evidence type="ECO:0000256" key="1">
    <source>
        <dbReference type="SAM" id="Phobius"/>
    </source>
</evidence>
<evidence type="ECO:0000313" key="2">
    <source>
        <dbReference type="EMBL" id="KAK7413769.1"/>
    </source>
</evidence>
<proteinExistence type="predicted"/>
<feature type="transmembrane region" description="Helical" evidence="1">
    <location>
        <begin position="435"/>
        <end position="457"/>
    </location>
</feature>
<accession>A0ABR1GY56</accession>
<evidence type="ECO:0000313" key="3">
    <source>
        <dbReference type="Proteomes" id="UP001498476"/>
    </source>
</evidence>
<keyword evidence="3" id="KW-1185">Reference proteome</keyword>
<reference evidence="2 3" key="1">
    <citation type="journal article" date="2025" name="Microbiol. Resour. Announc.">
        <title>Draft genome sequences for Neonectria magnoliae and Neonectria punicea, canker pathogens of Liriodendron tulipifera and Acer saccharum in West Virginia.</title>
        <authorList>
            <person name="Petronek H.M."/>
            <person name="Kasson M.T."/>
            <person name="Metheny A.M."/>
            <person name="Stauder C.M."/>
            <person name="Lovett B."/>
            <person name="Lynch S.C."/>
            <person name="Garnas J.R."/>
            <person name="Kasson L.R."/>
            <person name="Stajich J.E."/>
        </authorList>
    </citation>
    <scope>NUCLEOTIDE SEQUENCE [LARGE SCALE GENOMIC DNA]</scope>
    <source>
        <strain evidence="2 3">NRRL 64653</strain>
    </source>
</reference>
<dbReference type="EMBL" id="JAZAVJ010000119">
    <property type="protein sequence ID" value="KAK7413769.1"/>
    <property type="molecule type" value="Genomic_DNA"/>
</dbReference>